<comment type="similarity">
    <text evidence="6">In the C-terminal section; belongs to the OsmX family.</text>
</comment>
<feature type="transmembrane region" description="Helical" evidence="8">
    <location>
        <begin position="175"/>
        <end position="198"/>
    </location>
</feature>
<dbReference type="Gene3D" id="3.40.190.10">
    <property type="entry name" value="Periplasmic binding protein-like II"/>
    <property type="match status" value="1"/>
</dbReference>
<evidence type="ECO:0000256" key="4">
    <source>
        <dbReference type="ARBA" id="ARBA00022989"/>
    </source>
</evidence>
<feature type="transmembrane region" description="Helical" evidence="8">
    <location>
        <begin position="81"/>
        <end position="101"/>
    </location>
</feature>
<dbReference type="Pfam" id="PF00528">
    <property type="entry name" value="BPD_transp_1"/>
    <property type="match status" value="1"/>
</dbReference>
<evidence type="ECO:0000259" key="9">
    <source>
        <dbReference type="PROSITE" id="PS50928"/>
    </source>
</evidence>
<evidence type="ECO:0000256" key="6">
    <source>
        <dbReference type="ARBA" id="ARBA00035642"/>
    </source>
</evidence>
<feature type="transmembrane region" description="Helical" evidence="8">
    <location>
        <begin position="54"/>
        <end position="75"/>
    </location>
</feature>
<proteinExistence type="inferred from homology"/>
<evidence type="ECO:0000256" key="3">
    <source>
        <dbReference type="ARBA" id="ARBA00022692"/>
    </source>
</evidence>
<dbReference type="Gene3D" id="1.10.3720.10">
    <property type="entry name" value="MetI-like"/>
    <property type="match status" value="1"/>
</dbReference>
<evidence type="ECO:0000256" key="2">
    <source>
        <dbReference type="ARBA" id="ARBA00022448"/>
    </source>
</evidence>
<dbReference type="RefSeq" id="WP_405385402.1">
    <property type="nucleotide sequence ID" value="NZ_JBJGEB010000002.1"/>
</dbReference>
<reference evidence="10 11" key="1">
    <citation type="submission" date="2024-11" db="EMBL/GenBank/DDBJ databases">
        <authorList>
            <person name="Mikucki A.G."/>
            <person name="Kahler C.M."/>
        </authorList>
    </citation>
    <scope>NUCLEOTIDE SEQUENCE [LARGE SCALE GENOMIC DNA]</scope>
    <source>
        <strain evidence="10 11">EXNM717</strain>
    </source>
</reference>
<name>A0ABW8Q265_9NEIS</name>
<dbReference type="InterPro" id="IPR000515">
    <property type="entry name" value="MetI-like"/>
</dbReference>
<dbReference type="SUPFAM" id="SSF53850">
    <property type="entry name" value="Periplasmic binding protein-like II"/>
    <property type="match status" value="1"/>
</dbReference>
<feature type="transmembrane region" description="Helical" evidence="8">
    <location>
        <begin position="205"/>
        <end position="224"/>
    </location>
</feature>
<dbReference type="Pfam" id="PF04069">
    <property type="entry name" value="OpuAC"/>
    <property type="match status" value="1"/>
</dbReference>
<keyword evidence="3 8" id="KW-0812">Transmembrane</keyword>
<dbReference type="Gene3D" id="3.40.190.120">
    <property type="entry name" value="Osmoprotection protein (prox), domain 2"/>
    <property type="match status" value="1"/>
</dbReference>
<keyword evidence="11" id="KW-1185">Reference proteome</keyword>
<evidence type="ECO:0000256" key="1">
    <source>
        <dbReference type="ARBA" id="ARBA00004651"/>
    </source>
</evidence>
<gene>
    <name evidence="10" type="ORF">ACI43T_02060</name>
</gene>
<dbReference type="CDD" id="cd06261">
    <property type="entry name" value="TM_PBP2"/>
    <property type="match status" value="1"/>
</dbReference>
<organism evidence="10 11">
    <name type="scientific">Neisseria oralis</name>
    <dbReference type="NCBI Taxonomy" id="1107316"/>
    <lineage>
        <taxon>Bacteria</taxon>
        <taxon>Pseudomonadati</taxon>
        <taxon>Pseudomonadota</taxon>
        <taxon>Betaproteobacteria</taxon>
        <taxon>Neisseriales</taxon>
        <taxon>Neisseriaceae</taxon>
        <taxon>Neisseria</taxon>
    </lineage>
</organism>
<evidence type="ECO:0000256" key="5">
    <source>
        <dbReference type="ARBA" id="ARBA00023136"/>
    </source>
</evidence>
<evidence type="ECO:0000313" key="11">
    <source>
        <dbReference type="Proteomes" id="UP001621964"/>
    </source>
</evidence>
<keyword evidence="2 8" id="KW-0813">Transport</keyword>
<feature type="transmembrane region" description="Helical" evidence="8">
    <location>
        <begin position="144"/>
        <end position="169"/>
    </location>
</feature>
<dbReference type="EMBL" id="JBJGEB010000002">
    <property type="protein sequence ID" value="MFK7641285.1"/>
    <property type="molecule type" value="Genomic_DNA"/>
</dbReference>
<protein>
    <submittedName>
        <fullName evidence="10">ABC transporter permease/substrate-binding protein</fullName>
    </submittedName>
</protein>
<comment type="caution">
    <text evidence="10">The sequence shown here is derived from an EMBL/GenBank/DDBJ whole genome shotgun (WGS) entry which is preliminary data.</text>
</comment>
<dbReference type="InterPro" id="IPR035906">
    <property type="entry name" value="MetI-like_sf"/>
</dbReference>
<feature type="transmembrane region" description="Helical" evidence="8">
    <location>
        <begin position="20"/>
        <end position="42"/>
    </location>
</feature>
<comment type="similarity">
    <text evidence="7">In the N-terminal section; belongs to the binding-protein-dependent transport system permease family.</text>
</comment>
<comment type="subcellular location">
    <subcellularLocation>
        <location evidence="1 8">Cell membrane</location>
        <topology evidence="1 8">Multi-pass membrane protein</topology>
    </subcellularLocation>
</comment>
<evidence type="ECO:0000256" key="7">
    <source>
        <dbReference type="ARBA" id="ARBA00035652"/>
    </source>
</evidence>
<feature type="domain" description="ABC transmembrane type-1" evidence="9">
    <location>
        <begin position="16"/>
        <end position="199"/>
    </location>
</feature>
<dbReference type="PANTHER" id="PTHR30177">
    <property type="entry name" value="GLYCINE BETAINE/L-PROLINE TRANSPORT SYSTEM PERMEASE PROTEIN PROW"/>
    <property type="match status" value="1"/>
</dbReference>
<dbReference type="InterPro" id="IPR058089">
    <property type="entry name" value="EgtUBC_SBD"/>
</dbReference>
<dbReference type="CDD" id="cd13610">
    <property type="entry name" value="PBP2_ChoS"/>
    <property type="match status" value="1"/>
</dbReference>
<dbReference type="InterPro" id="IPR051204">
    <property type="entry name" value="ABC_transp_perm/SBD"/>
</dbReference>
<accession>A0ABW8Q265</accession>
<sequence length="515" mass="56280">MSDFLPVPPAELWQATLEHLRLSLIALLCAVALAVPLAVWLADKRRWAEGVLQVTNILQTIPSLALLGLLIPFVGIGSPPVLIALTLYALLPIFQNTYLGLSQIDPAIKEAHTAFGLSRWQALWRIELPMALPAMISGIRTASVLIIGTATLAALIGAGGLGNLILLGIDRNNMAMTFTGALLSALLAVLVSGGIVLLQKSKHKLSITAALLIVLSTISFSHVFQNTEPARGTVSQSKITIAGKLGSEPDILINMYKQLIEENNPRAQVMLKPNFGKTSFLFNALNSGEIDIYPEFTGTVLESLVKVPAEQQNRRLSPEQTYQTAKDLLARQHRLTFLPPMAYQNTYALAVSQDYAASHNLHKISDLKRVQNQIRAGFTLEFTDRADGYKGLQQHGIQFRHLSTLEPALRYTALLNGKIDLVEAYSTDSDLKQYRLAVLSDDIALFPSYQGAPLMKTEFAEQHPDIVNALNKLAGKISEAEMTEMNYRVKVGGEKPADVARDYLQKNGLINGAGK</sequence>
<dbReference type="PROSITE" id="PS50928">
    <property type="entry name" value="ABC_TM1"/>
    <property type="match status" value="1"/>
</dbReference>
<comment type="similarity">
    <text evidence="8">Belongs to the binding-protein-dependent transport system permease family.</text>
</comment>
<dbReference type="InterPro" id="IPR007210">
    <property type="entry name" value="ABC_Gly_betaine_transp_sub-bd"/>
</dbReference>
<evidence type="ECO:0000313" key="10">
    <source>
        <dbReference type="EMBL" id="MFK7641285.1"/>
    </source>
</evidence>
<evidence type="ECO:0000256" key="8">
    <source>
        <dbReference type="RuleBase" id="RU363032"/>
    </source>
</evidence>
<keyword evidence="5 8" id="KW-0472">Membrane</keyword>
<dbReference type="PANTHER" id="PTHR30177:SF4">
    <property type="entry name" value="OSMOPROTECTANT IMPORT PERMEASE PROTEIN OSMW"/>
    <property type="match status" value="1"/>
</dbReference>
<dbReference type="SUPFAM" id="SSF161098">
    <property type="entry name" value="MetI-like"/>
    <property type="match status" value="1"/>
</dbReference>
<keyword evidence="4 8" id="KW-1133">Transmembrane helix</keyword>
<dbReference type="Proteomes" id="UP001621964">
    <property type="component" value="Unassembled WGS sequence"/>
</dbReference>